<evidence type="ECO:0000256" key="2">
    <source>
        <dbReference type="ARBA" id="ARBA00023002"/>
    </source>
</evidence>
<dbReference type="PROSITE" id="PS00061">
    <property type="entry name" value="ADH_SHORT"/>
    <property type="match status" value="1"/>
</dbReference>
<protein>
    <submittedName>
        <fullName evidence="5">3-oxoacyl-ACP reductase</fullName>
    </submittedName>
</protein>
<dbReference type="Pfam" id="PF00106">
    <property type="entry name" value="adh_short"/>
    <property type="match status" value="1"/>
</dbReference>
<dbReference type="GO" id="GO:0048038">
    <property type="term" value="F:quinone binding"/>
    <property type="evidence" value="ECO:0007669"/>
    <property type="project" value="TreeGrafter"/>
</dbReference>
<accession>A0A3Q8CZX5</accession>
<dbReference type="RefSeq" id="WP_148127068.1">
    <property type="nucleotide sequence ID" value="NZ_CP018180.1"/>
</dbReference>
<dbReference type="Proteomes" id="UP000324497">
    <property type="component" value="Chromosome"/>
</dbReference>
<organism evidence="5 6">
    <name type="scientific">Liquorilactobacillus nagelii</name>
    <dbReference type="NCBI Taxonomy" id="82688"/>
    <lineage>
        <taxon>Bacteria</taxon>
        <taxon>Bacillati</taxon>
        <taxon>Bacillota</taxon>
        <taxon>Bacilli</taxon>
        <taxon>Lactobacillales</taxon>
        <taxon>Lactobacillaceae</taxon>
        <taxon>Liquorilactobacillus</taxon>
    </lineage>
</organism>
<dbReference type="InterPro" id="IPR002347">
    <property type="entry name" value="SDR_fam"/>
</dbReference>
<dbReference type="PANTHER" id="PTHR42760:SF133">
    <property type="entry name" value="3-OXOACYL-[ACYL-CARRIER-PROTEIN] REDUCTASE"/>
    <property type="match status" value="1"/>
</dbReference>
<dbReference type="SUPFAM" id="SSF51735">
    <property type="entry name" value="NAD(P)-binding Rossmann-fold domains"/>
    <property type="match status" value="1"/>
</dbReference>
<dbReference type="Gene3D" id="3.40.50.720">
    <property type="entry name" value="NAD(P)-binding Rossmann-like Domain"/>
    <property type="match status" value="1"/>
</dbReference>
<dbReference type="InterPro" id="IPR057326">
    <property type="entry name" value="KR_dom"/>
</dbReference>
<name>A0A3Q8CZX5_9LACO</name>
<dbReference type="InterPro" id="IPR036291">
    <property type="entry name" value="NAD(P)-bd_dom_sf"/>
</dbReference>
<dbReference type="SMART" id="SM00822">
    <property type="entry name" value="PKS_KR"/>
    <property type="match status" value="1"/>
</dbReference>
<comment type="similarity">
    <text evidence="1 3">Belongs to the short-chain dehydrogenases/reductases (SDR) family.</text>
</comment>
<dbReference type="PANTHER" id="PTHR42760">
    <property type="entry name" value="SHORT-CHAIN DEHYDROGENASES/REDUCTASES FAMILY MEMBER"/>
    <property type="match status" value="1"/>
</dbReference>
<feature type="domain" description="Ketoreductase" evidence="4">
    <location>
        <begin position="4"/>
        <end position="192"/>
    </location>
</feature>
<reference evidence="5 6" key="1">
    <citation type="submission" date="2016-11" db="EMBL/GenBank/DDBJ databases">
        <title>Interaction between Lactobacillus species and yeast in water kefir.</title>
        <authorList>
            <person name="Behr J."/>
            <person name="Xu D."/>
            <person name="Vogel R.F."/>
        </authorList>
    </citation>
    <scope>NUCLEOTIDE SEQUENCE [LARGE SCALE GENOMIC DNA]</scope>
    <source>
        <strain evidence="5 6">TMW 1.1827</strain>
    </source>
</reference>
<evidence type="ECO:0000256" key="1">
    <source>
        <dbReference type="ARBA" id="ARBA00006484"/>
    </source>
</evidence>
<dbReference type="AlphaFoldDB" id="A0A3Q8CZX5"/>
<keyword evidence="2" id="KW-0560">Oxidoreductase</keyword>
<evidence type="ECO:0000313" key="6">
    <source>
        <dbReference type="Proteomes" id="UP000324497"/>
    </source>
</evidence>
<keyword evidence="6" id="KW-1185">Reference proteome</keyword>
<gene>
    <name evidence="5" type="ORF">BSQ50_09820</name>
</gene>
<evidence type="ECO:0000256" key="3">
    <source>
        <dbReference type="RuleBase" id="RU000363"/>
    </source>
</evidence>
<dbReference type="InterPro" id="IPR020904">
    <property type="entry name" value="Sc_DH/Rdtase_CS"/>
</dbReference>
<dbReference type="GO" id="GO:0016616">
    <property type="term" value="F:oxidoreductase activity, acting on the CH-OH group of donors, NAD or NADP as acceptor"/>
    <property type="evidence" value="ECO:0007669"/>
    <property type="project" value="TreeGrafter"/>
</dbReference>
<evidence type="ECO:0000259" key="4">
    <source>
        <dbReference type="SMART" id="SM00822"/>
    </source>
</evidence>
<sequence>MNKQTILITGATRGIGWALAQQAAKQNYKLILAGRDSTKLQTRRNELLHYFPTATVQIAVFDVCDRLAVRQAALTSGKIDFLINNAGNIADNWWIKLSTQNWDQVITTNLTGTFNVTHYFTNQINPGGQIVMLTSKSALFGNPGQANYSAAKAGIIGLTKTLALELKRFDLRVNCVAPAAKTDMTLPAIEKIKKHFAGKLPAEWELGSSKQVAEFIINRLLKTKQTGMIYSVNGDKLGYWEEPIFHELI</sequence>
<dbReference type="PRINTS" id="PR00081">
    <property type="entry name" value="GDHRDH"/>
</dbReference>
<evidence type="ECO:0000313" key="5">
    <source>
        <dbReference type="EMBL" id="AUJ32804.1"/>
    </source>
</evidence>
<dbReference type="GO" id="GO:0006633">
    <property type="term" value="P:fatty acid biosynthetic process"/>
    <property type="evidence" value="ECO:0007669"/>
    <property type="project" value="TreeGrafter"/>
</dbReference>
<proteinExistence type="inferred from homology"/>
<dbReference type="EMBL" id="CP018180">
    <property type="protein sequence ID" value="AUJ32804.1"/>
    <property type="molecule type" value="Genomic_DNA"/>
</dbReference>
<dbReference type="KEGG" id="lng:BSQ50_09820"/>
<dbReference type="PRINTS" id="PR00080">
    <property type="entry name" value="SDRFAMILY"/>
</dbReference>